<accession>A0A915K9U5</accession>
<protein>
    <submittedName>
        <fullName evidence="3">Uncharacterized protein</fullName>
    </submittedName>
</protein>
<keyword evidence="2" id="KW-1185">Reference proteome</keyword>
<dbReference type="Pfam" id="PF10321">
    <property type="entry name" value="7TM_GPCR_Srt"/>
    <property type="match status" value="1"/>
</dbReference>
<reference evidence="3" key="1">
    <citation type="submission" date="2022-11" db="UniProtKB">
        <authorList>
            <consortium name="WormBaseParasite"/>
        </authorList>
    </citation>
    <scope>IDENTIFICATION</scope>
</reference>
<evidence type="ECO:0000313" key="2">
    <source>
        <dbReference type="Proteomes" id="UP000887565"/>
    </source>
</evidence>
<dbReference type="WBParaSite" id="nRc.2.0.1.t34683-RA">
    <property type="protein sequence ID" value="nRc.2.0.1.t34683-RA"/>
    <property type="gene ID" value="nRc.2.0.1.g34683"/>
</dbReference>
<organism evidence="2 3">
    <name type="scientific">Romanomermis culicivorax</name>
    <name type="common">Nematode worm</name>
    <dbReference type="NCBI Taxonomy" id="13658"/>
    <lineage>
        <taxon>Eukaryota</taxon>
        <taxon>Metazoa</taxon>
        <taxon>Ecdysozoa</taxon>
        <taxon>Nematoda</taxon>
        <taxon>Enoplea</taxon>
        <taxon>Dorylaimia</taxon>
        <taxon>Mermithida</taxon>
        <taxon>Mermithoidea</taxon>
        <taxon>Mermithidae</taxon>
        <taxon>Romanomermis</taxon>
    </lineage>
</organism>
<sequence>MMNNSAVTTALRQVDETLQAQSTTFVLPGVRKREILVLFQASVLCLMVVFTIVGFYLVPMLTDNKWAAMAMNIVWISTAGMNAVVYIAFNSRIRQDFKTVIYRMVGKKQTQGPIRVGTTINAIARKTFRHTTNIDGRAWN</sequence>
<keyword evidence="1" id="KW-0472">Membrane</keyword>
<dbReference type="SUPFAM" id="SSF81321">
    <property type="entry name" value="Family A G protein-coupled receptor-like"/>
    <property type="match status" value="1"/>
</dbReference>
<name>A0A915K9U5_ROMCU</name>
<keyword evidence="1" id="KW-1133">Transmembrane helix</keyword>
<evidence type="ECO:0000313" key="3">
    <source>
        <dbReference type="WBParaSite" id="nRc.2.0.1.t34683-RA"/>
    </source>
</evidence>
<dbReference type="InterPro" id="IPR019425">
    <property type="entry name" value="7TM_GPCR_serpentine_rcpt_Srt"/>
</dbReference>
<evidence type="ECO:0000256" key="1">
    <source>
        <dbReference type="SAM" id="Phobius"/>
    </source>
</evidence>
<feature type="transmembrane region" description="Helical" evidence="1">
    <location>
        <begin position="35"/>
        <end position="57"/>
    </location>
</feature>
<dbReference type="AlphaFoldDB" id="A0A915K9U5"/>
<dbReference type="Proteomes" id="UP000887565">
    <property type="component" value="Unplaced"/>
</dbReference>
<proteinExistence type="predicted"/>
<keyword evidence="1" id="KW-0812">Transmembrane</keyword>
<feature type="transmembrane region" description="Helical" evidence="1">
    <location>
        <begin position="69"/>
        <end position="89"/>
    </location>
</feature>